<dbReference type="EMBL" id="JBHSWH010000001">
    <property type="protein sequence ID" value="MFC6705102.1"/>
    <property type="molecule type" value="Genomic_DNA"/>
</dbReference>
<gene>
    <name evidence="4" type="ORF">ACFQDH_07440</name>
</gene>
<keyword evidence="1 4" id="KW-0489">Methyltransferase</keyword>
<protein>
    <submittedName>
        <fullName evidence="4">Class I SAM-dependent methyltransferase</fullName>
        <ecNumber evidence="4">2.1.-.-</ecNumber>
    </submittedName>
</protein>
<dbReference type="CDD" id="cd02440">
    <property type="entry name" value="AdoMet_MTases"/>
    <property type="match status" value="1"/>
</dbReference>
<feature type="domain" description="Methyltransferase" evidence="3">
    <location>
        <begin position="61"/>
        <end position="151"/>
    </location>
</feature>
<dbReference type="GO" id="GO:0032259">
    <property type="term" value="P:methylation"/>
    <property type="evidence" value="ECO:0007669"/>
    <property type="project" value="UniProtKB-KW"/>
</dbReference>
<dbReference type="EC" id="2.1.-.-" evidence="4"/>
<keyword evidence="5" id="KW-1185">Reference proteome</keyword>
<name>A0ABW2AE64_9MICO</name>
<evidence type="ECO:0000259" key="3">
    <source>
        <dbReference type="Pfam" id="PF13649"/>
    </source>
</evidence>
<dbReference type="Proteomes" id="UP001596298">
    <property type="component" value="Unassembled WGS sequence"/>
</dbReference>
<accession>A0ABW2AE64</accession>
<dbReference type="GO" id="GO:0008168">
    <property type="term" value="F:methyltransferase activity"/>
    <property type="evidence" value="ECO:0007669"/>
    <property type="project" value="UniProtKB-KW"/>
</dbReference>
<organism evidence="4 5">
    <name type="scientific">Flexivirga alba</name>
    <dbReference type="NCBI Taxonomy" id="702742"/>
    <lineage>
        <taxon>Bacteria</taxon>
        <taxon>Bacillati</taxon>
        <taxon>Actinomycetota</taxon>
        <taxon>Actinomycetes</taxon>
        <taxon>Micrococcales</taxon>
        <taxon>Dermacoccaceae</taxon>
        <taxon>Flexivirga</taxon>
    </lineage>
</organism>
<dbReference type="RefSeq" id="WP_382399936.1">
    <property type="nucleotide sequence ID" value="NZ_JBHSWH010000001.1"/>
</dbReference>
<keyword evidence="2 4" id="KW-0808">Transferase</keyword>
<dbReference type="SUPFAM" id="SSF53335">
    <property type="entry name" value="S-adenosyl-L-methionine-dependent methyltransferases"/>
    <property type="match status" value="1"/>
</dbReference>
<sequence length="233" mass="24797">MTSESTSDSLDTTAYSDSQVAAAYNAVAVEYAEAMHDELAGKPLDRALLAAVVEMCDGGRVADIGCGPGHVTQHLASLGAKPLGIDISPAMIDIARAENPGVEFRVESMTDLTEPDQSLAGAVLLYAIINLSPTERARTFAQVFRALQPGGIALVSFHIRSEEFAAGQAQHLHTWFGHSVDITGHFLEPAEIIDEIADAGLDIVSVTTRMPHPGVEIPTERAYVLAQRPPQPT</sequence>
<evidence type="ECO:0000256" key="2">
    <source>
        <dbReference type="ARBA" id="ARBA00022679"/>
    </source>
</evidence>
<dbReference type="PANTHER" id="PTHR43861:SF1">
    <property type="entry name" value="TRANS-ACONITATE 2-METHYLTRANSFERASE"/>
    <property type="match status" value="1"/>
</dbReference>
<comment type="caution">
    <text evidence="4">The sequence shown here is derived from an EMBL/GenBank/DDBJ whole genome shotgun (WGS) entry which is preliminary data.</text>
</comment>
<proteinExistence type="predicted"/>
<dbReference type="InterPro" id="IPR029063">
    <property type="entry name" value="SAM-dependent_MTases_sf"/>
</dbReference>
<evidence type="ECO:0000256" key="1">
    <source>
        <dbReference type="ARBA" id="ARBA00022603"/>
    </source>
</evidence>
<evidence type="ECO:0000313" key="4">
    <source>
        <dbReference type="EMBL" id="MFC6705102.1"/>
    </source>
</evidence>
<dbReference type="Gene3D" id="3.40.50.150">
    <property type="entry name" value="Vaccinia Virus protein VP39"/>
    <property type="match status" value="1"/>
</dbReference>
<evidence type="ECO:0000313" key="5">
    <source>
        <dbReference type="Proteomes" id="UP001596298"/>
    </source>
</evidence>
<dbReference type="PANTHER" id="PTHR43861">
    <property type="entry name" value="TRANS-ACONITATE 2-METHYLTRANSFERASE-RELATED"/>
    <property type="match status" value="1"/>
</dbReference>
<reference evidence="5" key="1">
    <citation type="journal article" date="2019" name="Int. J. Syst. Evol. Microbiol.">
        <title>The Global Catalogue of Microorganisms (GCM) 10K type strain sequencing project: providing services to taxonomists for standard genome sequencing and annotation.</title>
        <authorList>
            <consortium name="The Broad Institute Genomics Platform"/>
            <consortium name="The Broad Institute Genome Sequencing Center for Infectious Disease"/>
            <person name="Wu L."/>
            <person name="Ma J."/>
        </authorList>
    </citation>
    <scope>NUCLEOTIDE SEQUENCE [LARGE SCALE GENOMIC DNA]</scope>
    <source>
        <strain evidence="5">CCUG 58127</strain>
    </source>
</reference>
<dbReference type="InterPro" id="IPR041698">
    <property type="entry name" value="Methyltransf_25"/>
</dbReference>
<dbReference type="Pfam" id="PF13649">
    <property type="entry name" value="Methyltransf_25"/>
    <property type="match status" value="1"/>
</dbReference>